<evidence type="ECO:0000313" key="8">
    <source>
        <dbReference type="Proteomes" id="UP000599109"/>
    </source>
</evidence>
<feature type="signal peptide" evidence="5">
    <location>
        <begin position="1"/>
        <end position="24"/>
    </location>
</feature>
<accession>A0A936YYD3</accession>
<gene>
    <name evidence="7" type="ORF">JJ685_06905</name>
</gene>
<evidence type="ECO:0000256" key="3">
    <source>
        <dbReference type="ARBA" id="ARBA00022729"/>
    </source>
</evidence>
<evidence type="ECO:0000313" key="7">
    <source>
        <dbReference type="EMBL" id="MBL0390867.1"/>
    </source>
</evidence>
<protein>
    <submittedName>
        <fullName evidence="7">ABC transporter substrate-binding protein</fullName>
    </submittedName>
</protein>
<reference evidence="7 8" key="1">
    <citation type="journal article" date="2017" name="Int. J. Syst. Evol. Microbiol.">
        <title>Ramlibacter monticola sp. nov., isolated from forest soil.</title>
        <authorList>
            <person name="Chaudhary D.K."/>
            <person name="Kim J."/>
        </authorList>
    </citation>
    <scope>NUCLEOTIDE SEQUENCE [LARGE SCALE GENOMIC DNA]</scope>
    <source>
        <strain evidence="7 8">KACC 19175</strain>
    </source>
</reference>
<dbReference type="InterPro" id="IPR000709">
    <property type="entry name" value="Leu_Ile_Val-bd"/>
</dbReference>
<dbReference type="Pfam" id="PF13458">
    <property type="entry name" value="Peripla_BP_6"/>
    <property type="match status" value="1"/>
</dbReference>
<dbReference type="InterPro" id="IPR028082">
    <property type="entry name" value="Peripla_BP_I"/>
</dbReference>
<evidence type="ECO:0000259" key="6">
    <source>
        <dbReference type="Pfam" id="PF13458"/>
    </source>
</evidence>
<dbReference type="Proteomes" id="UP000599109">
    <property type="component" value="Unassembled WGS sequence"/>
</dbReference>
<keyword evidence="8" id="KW-1185">Reference proteome</keyword>
<keyword evidence="4" id="KW-0029">Amino-acid transport</keyword>
<dbReference type="SUPFAM" id="SSF53822">
    <property type="entry name" value="Periplasmic binding protein-like I"/>
    <property type="match status" value="1"/>
</dbReference>
<dbReference type="Gene3D" id="3.40.50.2300">
    <property type="match status" value="2"/>
</dbReference>
<keyword evidence="2" id="KW-0813">Transport</keyword>
<dbReference type="PRINTS" id="PR00337">
    <property type="entry name" value="LEUILEVALBP"/>
</dbReference>
<evidence type="ECO:0000256" key="2">
    <source>
        <dbReference type="ARBA" id="ARBA00022448"/>
    </source>
</evidence>
<dbReference type="InterPro" id="IPR051010">
    <property type="entry name" value="BCAA_transport"/>
</dbReference>
<comment type="caution">
    <text evidence="7">The sequence shown here is derived from an EMBL/GenBank/DDBJ whole genome shotgun (WGS) entry which is preliminary data.</text>
</comment>
<dbReference type="GO" id="GO:0006865">
    <property type="term" value="P:amino acid transport"/>
    <property type="evidence" value="ECO:0007669"/>
    <property type="project" value="UniProtKB-KW"/>
</dbReference>
<dbReference type="CDD" id="cd06333">
    <property type="entry name" value="PBP1_ABC_RPA1789-like"/>
    <property type="match status" value="1"/>
</dbReference>
<evidence type="ECO:0000256" key="1">
    <source>
        <dbReference type="ARBA" id="ARBA00010062"/>
    </source>
</evidence>
<comment type="similarity">
    <text evidence="1">Belongs to the leucine-binding protein family.</text>
</comment>
<dbReference type="PANTHER" id="PTHR30483:SF38">
    <property type="entry name" value="BLR7848 PROTEIN"/>
    <property type="match status" value="1"/>
</dbReference>
<proteinExistence type="inferred from homology"/>
<dbReference type="AlphaFoldDB" id="A0A936YYD3"/>
<organism evidence="7 8">
    <name type="scientific">Ramlibacter monticola</name>
    <dbReference type="NCBI Taxonomy" id="1926872"/>
    <lineage>
        <taxon>Bacteria</taxon>
        <taxon>Pseudomonadati</taxon>
        <taxon>Pseudomonadota</taxon>
        <taxon>Betaproteobacteria</taxon>
        <taxon>Burkholderiales</taxon>
        <taxon>Comamonadaceae</taxon>
        <taxon>Ramlibacter</taxon>
    </lineage>
</organism>
<evidence type="ECO:0000256" key="4">
    <source>
        <dbReference type="ARBA" id="ARBA00022970"/>
    </source>
</evidence>
<dbReference type="EMBL" id="JAEQNE010000001">
    <property type="protein sequence ID" value="MBL0390867.1"/>
    <property type="molecule type" value="Genomic_DNA"/>
</dbReference>
<evidence type="ECO:0000256" key="5">
    <source>
        <dbReference type="SAM" id="SignalP"/>
    </source>
</evidence>
<keyword evidence="3 5" id="KW-0732">Signal</keyword>
<sequence length="381" mass="40179">MRVAARPAVAATVAFGMFAGGAQAQEAIRIGAFLSVTGPAAFLGDPELKTLEMYVERINAEGGVLGRKLQLFSYDDAGDAEKARTFAKRLIEQDKVDVIVGGSTTGATMAAVPLAEQSGTPFISLAGAVPIVEPTRKWVFKTPHTDRMACEKIFADTQARKLTKVALISGSGGFDKSMRAECVKVAPKYGVDLVADETYGATDTDMTAQLTKIKASGAQAVLNAGFGQGPAIVTRNYRQVGLTAPLYQSHGVASREFIKLAGPAAEGVRLPAAALLVSDILPAGDPQKPVVSNYRKHYEDKFKSDVSTFGGHAYDGLMLALGAMKAAGSTDKAKVRDALEATRGYVGTGGVVNMNANDHMGLDLTAFRMLEVKDGKWSLAK</sequence>
<dbReference type="InterPro" id="IPR028081">
    <property type="entry name" value="Leu-bd"/>
</dbReference>
<feature type="chain" id="PRO_5037957093" evidence="5">
    <location>
        <begin position="25"/>
        <end position="381"/>
    </location>
</feature>
<feature type="domain" description="Leucine-binding protein" evidence="6">
    <location>
        <begin position="28"/>
        <end position="375"/>
    </location>
</feature>
<dbReference type="PANTHER" id="PTHR30483">
    <property type="entry name" value="LEUCINE-SPECIFIC-BINDING PROTEIN"/>
    <property type="match status" value="1"/>
</dbReference>
<name>A0A936YYD3_9BURK</name>